<dbReference type="RefSeq" id="WP_377831182.1">
    <property type="nucleotide sequence ID" value="NZ_JBHRSK010000002.1"/>
</dbReference>
<gene>
    <name evidence="3" type="ORF">ACFOES_01275</name>
</gene>
<dbReference type="Gene3D" id="3.90.1010.20">
    <property type="match status" value="1"/>
</dbReference>
<protein>
    <submittedName>
        <fullName evidence="3">FMN-binding protein</fullName>
    </submittedName>
</protein>
<reference evidence="4" key="1">
    <citation type="journal article" date="2019" name="Int. J. Syst. Evol. Microbiol.">
        <title>The Global Catalogue of Microorganisms (GCM) 10K type strain sequencing project: providing services to taxonomists for standard genome sequencing and annotation.</title>
        <authorList>
            <consortium name="The Broad Institute Genomics Platform"/>
            <consortium name="The Broad Institute Genome Sequencing Center for Infectious Disease"/>
            <person name="Wu L."/>
            <person name="Ma J."/>
        </authorList>
    </citation>
    <scope>NUCLEOTIDE SEQUENCE [LARGE SCALE GENOMIC DNA]</scope>
    <source>
        <strain evidence="4">KCTC 62192</strain>
    </source>
</reference>
<feature type="domain" description="FMN-binding" evidence="2">
    <location>
        <begin position="67"/>
        <end position="142"/>
    </location>
</feature>
<organism evidence="3 4">
    <name type="scientific">Acidimangrovimonas pyrenivorans</name>
    <dbReference type="NCBI Taxonomy" id="2030798"/>
    <lineage>
        <taxon>Bacteria</taxon>
        <taxon>Pseudomonadati</taxon>
        <taxon>Pseudomonadota</taxon>
        <taxon>Alphaproteobacteria</taxon>
        <taxon>Rhodobacterales</taxon>
        <taxon>Paracoccaceae</taxon>
        <taxon>Acidimangrovimonas</taxon>
    </lineage>
</organism>
<sequence length="144" mass="15328">MAFTIRTTALAVSAAALLCGAAAFAASPVPLPPARPGDAAAMATTVSSRHHLKDGSYRGPAVRHYYGYVQVRANIRHGRIASIDILRYPHDRSTSRWINRRALPALETEVIRAQSLRVSGVSGATLTSEAFLMSMQGALQRAGG</sequence>
<accession>A0ABV7ABQ2</accession>
<evidence type="ECO:0000313" key="4">
    <source>
        <dbReference type="Proteomes" id="UP001595443"/>
    </source>
</evidence>
<evidence type="ECO:0000313" key="3">
    <source>
        <dbReference type="EMBL" id="MFC2966714.1"/>
    </source>
</evidence>
<dbReference type="EMBL" id="JBHRSK010000002">
    <property type="protein sequence ID" value="MFC2966714.1"/>
    <property type="molecule type" value="Genomic_DNA"/>
</dbReference>
<keyword evidence="1" id="KW-0732">Signal</keyword>
<evidence type="ECO:0000259" key="2">
    <source>
        <dbReference type="SMART" id="SM00900"/>
    </source>
</evidence>
<feature type="signal peptide" evidence="1">
    <location>
        <begin position="1"/>
        <end position="25"/>
    </location>
</feature>
<feature type="chain" id="PRO_5045179927" evidence="1">
    <location>
        <begin position="26"/>
        <end position="144"/>
    </location>
</feature>
<dbReference type="Proteomes" id="UP001595443">
    <property type="component" value="Unassembled WGS sequence"/>
</dbReference>
<keyword evidence="4" id="KW-1185">Reference proteome</keyword>
<proteinExistence type="predicted"/>
<dbReference type="InterPro" id="IPR007329">
    <property type="entry name" value="FMN-bd"/>
</dbReference>
<name>A0ABV7ABQ2_9RHOB</name>
<dbReference type="SMART" id="SM00900">
    <property type="entry name" value="FMN_bind"/>
    <property type="match status" value="1"/>
</dbReference>
<evidence type="ECO:0000256" key="1">
    <source>
        <dbReference type="SAM" id="SignalP"/>
    </source>
</evidence>
<comment type="caution">
    <text evidence="3">The sequence shown here is derived from an EMBL/GenBank/DDBJ whole genome shotgun (WGS) entry which is preliminary data.</text>
</comment>
<dbReference type="Pfam" id="PF04205">
    <property type="entry name" value="FMN_bind"/>
    <property type="match status" value="1"/>
</dbReference>